<keyword evidence="6" id="KW-1185">Reference proteome</keyword>
<feature type="compositionally biased region" description="Low complexity" evidence="2">
    <location>
        <begin position="563"/>
        <end position="573"/>
    </location>
</feature>
<dbReference type="Gene3D" id="6.10.140.2010">
    <property type="match status" value="1"/>
</dbReference>
<feature type="coiled-coil region" evidence="1">
    <location>
        <begin position="96"/>
        <end position="147"/>
    </location>
</feature>
<evidence type="ECO:0000259" key="3">
    <source>
        <dbReference type="Pfam" id="PF18641"/>
    </source>
</evidence>
<organism evidence="5 7">
    <name type="scientific">Legionella gratiana</name>
    <dbReference type="NCBI Taxonomy" id="45066"/>
    <lineage>
        <taxon>Bacteria</taxon>
        <taxon>Pseudomonadati</taxon>
        <taxon>Pseudomonadota</taxon>
        <taxon>Gammaproteobacteria</taxon>
        <taxon>Legionellales</taxon>
        <taxon>Legionellaceae</taxon>
        <taxon>Legionella</taxon>
    </lineage>
</organism>
<reference evidence="4 6" key="1">
    <citation type="submission" date="2015-11" db="EMBL/GenBank/DDBJ databases">
        <title>Genomic analysis of 38 Legionella species identifies large and diverse effector repertoires.</title>
        <authorList>
            <person name="Burstein D."/>
            <person name="Amaro F."/>
            <person name="Zusman T."/>
            <person name="Lifshitz Z."/>
            <person name="Cohen O."/>
            <person name="Gilbert J.A."/>
            <person name="Pupko T."/>
            <person name="Shuman H.A."/>
            <person name="Segal G."/>
        </authorList>
    </citation>
    <scope>NUCLEOTIDE SEQUENCE [LARGE SCALE GENOMIC DNA]</scope>
    <source>
        <strain evidence="4 6">Lyon 8420412</strain>
    </source>
</reference>
<accession>A0A378JAY4</accession>
<dbReference type="EMBL" id="LNYE01000022">
    <property type="protein sequence ID" value="KTD11093.1"/>
    <property type="molecule type" value="Genomic_DNA"/>
</dbReference>
<gene>
    <name evidence="4" type="ORF">Lgra_2059</name>
    <name evidence="5" type="ORF">NCTC12388_01549</name>
</gene>
<feature type="compositionally biased region" description="Polar residues" evidence="2">
    <location>
        <begin position="415"/>
        <end position="434"/>
    </location>
</feature>
<dbReference type="Pfam" id="PF18641">
    <property type="entry name" value="LidA_Long_CC"/>
    <property type="match status" value="1"/>
</dbReference>
<feature type="coiled-coil region" evidence="1">
    <location>
        <begin position="178"/>
        <end position="247"/>
    </location>
</feature>
<evidence type="ECO:0000313" key="6">
    <source>
        <dbReference type="Proteomes" id="UP000054691"/>
    </source>
</evidence>
<evidence type="ECO:0000256" key="2">
    <source>
        <dbReference type="SAM" id="MobiDB-lite"/>
    </source>
</evidence>
<evidence type="ECO:0000256" key="1">
    <source>
        <dbReference type="SAM" id="Coils"/>
    </source>
</evidence>
<dbReference type="RefSeq" id="WP_058499159.1">
    <property type="nucleotide sequence ID" value="NZ_CAAAHW010000003.1"/>
</dbReference>
<dbReference type="OrthoDB" id="5652472at2"/>
<feature type="region of interest" description="Disordered" evidence="2">
    <location>
        <begin position="412"/>
        <end position="439"/>
    </location>
</feature>
<proteinExistence type="predicted"/>
<dbReference type="Proteomes" id="UP000054691">
    <property type="component" value="Unassembled WGS sequence"/>
</dbReference>
<dbReference type="InterPro" id="IPR041463">
    <property type="entry name" value="LidA_long_CC"/>
</dbReference>
<dbReference type="Proteomes" id="UP000254476">
    <property type="component" value="Unassembled WGS sequence"/>
</dbReference>
<evidence type="ECO:0000313" key="4">
    <source>
        <dbReference type="EMBL" id="KTD11093.1"/>
    </source>
</evidence>
<keyword evidence="1" id="KW-0175">Coiled coil</keyword>
<name>A0A378JAY4_9GAMM</name>
<dbReference type="EMBL" id="UGOB01000001">
    <property type="protein sequence ID" value="STX44516.1"/>
    <property type="molecule type" value="Genomic_DNA"/>
</dbReference>
<sequence length="573" mass="65411">MTTELLEIAAEAPLEQFTPLELEAITQKLDTTIQSKLDSGELRFSSPKGDVDPNSSTLDISRFGSLGLQGPDDLRQFLLTEAGETVIHEIAKEVTLERAQEEERQFEIQQQILEEERIKALLFHLLLDEEEEAKKIQEELIAEQQEHVLNKDEHHAPQSSPQPKKESDTLLKAYNDSIDKCTKEQRALGERIAKLEKERELLEEKHDAYEKSFNEFDEEAHEFENGTKDIDEEIGNLKQEMDEIAKTMSVTGDEKEMRRLGNKLNTKDFKISNLENIRAVLKGEKRFADADGNFEKDGKPIAFKDAAFVLSHDQEIKKDEITGKYCLLEKGQTLEKMTDQEKEIAQKNYEHSKKDLQLVKHTAKDIKKEELHSNAMQLAKHKAEHRMLQNHINRMHAARANAQMALQKNPRLGVPQSSMTPKSTLSISSPSTAPSVPKPSVQEVFGNFVQNTPKPMTWGMLFKFVEEIPNPKAKNEANKVLTKEGKKEVEENPKYAKQKDRLEDILKHPEKFKTWLTNTLSAAPVPDATMQNILKNMARYSQDPYDPDTSIEKSPLQLEKEPQQQPSPMSSKL</sequence>
<protein>
    <submittedName>
        <fullName evidence="5">Coiled coil protein</fullName>
    </submittedName>
</protein>
<reference evidence="5 7" key="2">
    <citation type="submission" date="2018-06" db="EMBL/GenBank/DDBJ databases">
        <authorList>
            <consortium name="Pathogen Informatics"/>
            <person name="Doyle S."/>
        </authorList>
    </citation>
    <scope>NUCLEOTIDE SEQUENCE [LARGE SCALE GENOMIC DNA]</scope>
    <source>
        <strain evidence="5 7">NCTC12388</strain>
    </source>
</reference>
<feature type="domain" description="LidA long coiled-coil" evidence="3">
    <location>
        <begin position="227"/>
        <end position="399"/>
    </location>
</feature>
<evidence type="ECO:0000313" key="7">
    <source>
        <dbReference type="Proteomes" id="UP000254476"/>
    </source>
</evidence>
<evidence type="ECO:0000313" key="5">
    <source>
        <dbReference type="EMBL" id="STX44516.1"/>
    </source>
</evidence>
<feature type="region of interest" description="Disordered" evidence="2">
    <location>
        <begin position="534"/>
        <end position="573"/>
    </location>
</feature>
<dbReference type="AlphaFoldDB" id="A0A378JAY4"/>
<dbReference type="STRING" id="45066.Lgra_2059"/>